<evidence type="ECO:0000313" key="6">
    <source>
        <dbReference type="Proteomes" id="UP000635384"/>
    </source>
</evidence>
<reference evidence="5 6" key="1">
    <citation type="submission" date="2020-09" db="EMBL/GenBank/DDBJ databases">
        <authorList>
            <person name="Yoon J.-W."/>
        </authorList>
    </citation>
    <scope>NUCLEOTIDE SEQUENCE [LARGE SCALE GENOMIC DNA]</scope>
    <source>
        <strain evidence="5 6">KMU-140</strain>
    </source>
</reference>
<dbReference type="Proteomes" id="UP000635384">
    <property type="component" value="Unassembled WGS sequence"/>
</dbReference>
<keyword evidence="1" id="KW-0238">DNA-binding</keyword>
<dbReference type="SUPFAM" id="SSF52172">
    <property type="entry name" value="CheY-like"/>
    <property type="match status" value="1"/>
</dbReference>
<organism evidence="5 6">
    <name type="scientific">Erythrobacter rubeus</name>
    <dbReference type="NCBI Taxonomy" id="2760803"/>
    <lineage>
        <taxon>Bacteria</taxon>
        <taxon>Pseudomonadati</taxon>
        <taxon>Pseudomonadota</taxon>
        <taxon>Alphaproteobacteria</taxon>
        <taxon>Sphingomonadales</taxon>
        <taxon>Erythrobacteraceae</taxon>
        <taxon>Erythrobacter/Porphyrobacter group</taxon>
        <taxon>Erythrobacter</taxon>
    </lineage>
</organism>
<evidence type="ECO:0000313" key="5">
    <source>
        <dbReference type="EMBL" id="MBD2841021.1"/>
    </source>
</evidence>
<dbReference type="PROSITE" id="PS50043">
    <property type="entry name" value="HTH_LUXR_2"/>
    <property type="match status" value="1"/>
</dbReference>
<dbReference type="PANTHER" id="PTHR45566">
    <property type="entry name" value="HTH-TYPE TRANSCRIPTIONAL REGULATOR YHJB-RELATED"/>
    <property type="match status" value="1"/>
</dbReference>
<evidence type="ECO:0000259" key="4">
    <source>
        <dbReference type="PROSITE" id="PS50110"/>
    </source>
</evidence>
<dbReference type="InterPro" id="IPR011006">
    <property type="entry name" value="CheY-like_superfamily"/>
</dbReference>
<gene>
    <name evidence="5" type="ORF">IB285_01995</name>
</gene>
<proteinExistence type="predicted"/>
<dbReference type="RefSeq" id="WP_190786598.1">
    <property type="nucleotide sequence ID" value="NZ_JACXLC010000001.1"/>
</dbReference>
<dbReference type="InterPro" id="IPR001789">
    <property type="entry name" value="Sig_transdc_resp-reg_receiver"/>
</dbReference>
<evidence type="ECO:0000256" key="2">
    <source>
        <dbReference type="PROSITE-ProRule" id="PRU00169"/>
    </source>
</evidence>
<dbReference type="Gene3D" id="3.40.50.2300">
    <property type="match status" value="1"/>
</dbReference>
<dbReference type="CDD" id="cd06170">
    <property type="entry name" value="LuxR_C_like"/>
    <property type="match status" value="1"/>
</dbReference>
<feature type="domain" description="HTH luxR-type" evidence="3">
    <location>
        <begin position="147"/>
        <end position="212"/>
    </location>
</feature>
<protein>
    <submittedName>
        <fullName evidence="5">Response regulator transcription factor</fullName>
    </submittedName>
</protein>
<dbReference type="EMBL" id="JACXLC010000001">
    <property type="protein sequence ID" value="MBD2841021.1"/>
    <property type="molecule type" value="Genomic_DNA"/>
</dbReference>
<evidence type="ECO:0000256" key="1">
    <source>
        <dbReference type="ARBA" id="ARBA00023125"/>
    </source>
</evidence>
<dbReference type="InterPro" id="IPR016032">
    <property type="entry name" value="Sig_transdc_resp-reg_C-effctor"/>
</dbReference>
<dbReference type="InterPro" id="IPR051015">
    <property type="entry name" value="EvgA-like"/>
</dbReference>
<dbReference type="PROSITE" id="PS00622">
    <property type="entry name" value="HTH_LUXR_1"/>
    <property type="match status" value="1"/>
</dbReference>
<dbReference type="Pfam" id="PF00196">
    <property type="entry name" value="GerE"/>
    <property type="match status" value="1"/>
</dbReference>
<dbReference type="PROSITE" id="PS50110">
    <property type="entry name" value="RESPONSE_REGULATORY"/>
    <property type="match status" value="1"/>
</dbReference>
<comment type="caution">
    <text evidence="2">Lacks conserved residue(s) required for the propagation of feature annotation.</text>
</comment>
<dbReference type="PRINTS" id="PR00038">
    <property type="entry name" value="HTHLUXR"/>
</dbReference>
<sequence>MTSDLCLISSNDISREGLQQILSSDGFNVVVASARADRVAKADLDSNISVVVDLPEAGAQRKAIEEVCAAYPDAKIAVLVDEFDMSCLVECLEAGADGYIVKSMNSQPLITALRLVSLGQKFLPSELADVLSKHSFDQNVPSGDVATELEDAKLSARERDVLCCLMAGYSNKVIARELDVCEATVKVHVKAILRKLDVGNRTQAAMWASSRGFSNFHQLPTETAPQPMHA</sequence>
<dbReference type="PANTHER" id="PTHR45566:SF2">
    <property type="entry name" value="NARL SUBFAMILY"/>
    <property type="match status" value="1"/>
</dbReference>
<dbReference type="InterPro" id="IPR000792">
    <property type="entry name" value="Tscrpt_reg_LuxR_C"/>
</dbReference>
<accession>A0ABR8KSC7</accession>
<dbReference type="SMART" id="SM00421">
    <property type="entry name" value="HTH_LUXR"/>
    <property type="match status" value="1"/>
</dbReference>
<evidence type="ECO:0000259" key="3">
    <source>
        <dbReference type="PROSITE" id="PS50043"/>
    </source>
</evidence>
<comment type="caution">
    <text evidence="5">The sequence shown here is derived from an EMBL/GenBank/DDBJ whole genome shotgun (WGS) entry which is preliminary data.</text>
</comment>
<feature type="domain" description="Response regulatory" evidence="4">
    <location>
        <begin position="4"/>
        <end position="117"/>
    </location>
</feature>
<name>A0ABR8KSC7_9SPHN</name>
<dbReference type="SUPFAM" id="SSF46894">
    <property type="entry name" value="C-terminal effector domain of the bipartite response regulators"/>
    <property type="match status" value="1"/>
</dbReference>
<keyword evidence="6" id="KW-1185">Reference proteome</keyword>